<evidence type="ECO:0000313" key="14">
    <source>
        <dbReference type="EMBL" id="MPM89901.1"/>
    </source>
</evidence>
<keyword evidence="8" id="KW-0472">Membrane</keyword>
<dbReference type="SUPFAM" id="SSF53254">
    <property type="entry name" value="Phosphoglycerate mutase-like"/>
    <property type="match status" value="1"/>
</dbReference>
<dbReference type="AlphaFoldDB" id="A0A645DKX6"/>
<evidence type="ECO:0000256" key="8">
    <source>
        <dbReference type="ARBA" id="ARBA00023136"/>
    </source>
</evidence>
<dbReference type="Pfam" id="PF00328">
    <property type="entry name" value="His_Phos_2"/>
    <property type="match status" value="1"/>
</dbReference>
<protein>
    <recommendedName>
        <fullName evidence="5">Multiple inositol polyphosphate phosphatase 1</fullName>
        <ecNumber evidence="4">3.1.3.62</ecNumber>
        <ecNumber evidence="3">3.1.3.80</ecNumber>
    </recommendedName>
    <alternativeName>
        <fullName evidence="9">2,3-bisphosphoglycerate 3-phosphatase</fullName>
    </alternativeName>
</protein>
<evidence type="ECO:0000256" key="11">
    <source>
        <dbReference type="ARBA" id="ARBA00043671"/>
    </source>
</evidence>
<keyword evidence="6" id="KW-0732">Signal</keyword>
<comment type="catalytic activity">
    <reaction evidence="12">
        <text>1D-myo-inositol hexakisphosphate + H2O = 1D-myo-inositol 1,2,4,5,6-pentakisphosphate + phosphate</text>
        <dbReference type="Rhea" id="RHEA:16989"/>
        <dbReference type="ChEBI" id="CHEBI:15377"/>
        <dbReference type="ChEBI" id="CHEBI:43474"/>
        <dbReference type="ChEBI" id="CHEBI:57798"/>
        <dbReference type="ChEBI" id="CHEBI:58130"/>
        <dbReference type="EC" id="3.1.3.62"/>
    </reaction>
    <physiologicalReaction direction="left-to-right" evidence="12">
        <dbReference type="Rhea" id="RHEA:16990"/>
    </physiologicalReaction>
</comment>
<evidence type="ECO:0000256" key="6">
    <source>
        <dbReference type="ARBA" id="ARBA00022729"/>
    </source>
</evidence>
<comment type="subcellular location">
    <subcellularLocation>
        <location evidence="1">Membrane</location>
    </subcellularLocation>
</comment>
<comment type="catalytic activity">
    <reaction evidence="10">
        <text>1D-myo-inositol 1,2,5,6-tetrakisphosphate + H2O = 1D-myo-inositol 1,2,6-trisphosphate + phosphate</text>
        <dbReference type="Rhea" id="RHEA:77119"/>
        <dbReference type="ChEBI" id="CHEBI:15377"/>
        <dbReference type="ChEBI" id="CHEBI:43474"/>
        <dbReference type="ChEBI" id="CHEBI:195535"/>
        <dbReference type="ChEBI" id="CHEBI:195537"/>
        <dbReference type="EC" id="3.1.3.62"/>
    </reaction>
    <physiologicalReaction direction="left-to-right" evidence="10">
        <dbReference type="Rhea" id="RHEA:77120"/>
    </physiologicalReaction>
</comment>
<reference evidence="14" key="1">
    <citation type="submission" date="2019-08" db="EMBL/GenBank/DDBJ databases">
        <authorList>
            <person name="Kucharzyk K."/>
            <person name="Murdoch R.W."/>
            <person name="Higgins S."/>
            <person name="Loffler F."/>
        </authorList>
    </citation>
    <scope>NUCLEOTIDE SEQUENCE</scope>
</reference>
<evidence type="ECO:0000256" key="2">
    <source>
        <dbReference type="ARBA" id="ARBA00008422"/>
    </source>
</evidence>
<dbReference type="GO" id="GO:0016020">
    <property type="term" value="C:membrane"/>
    <property type="evidence" value="ECO:0007669"/>
    <property type="project" value="UniProtKB-SubCell"/>
</dbReference>
<keyword evidence="7" id="KW-0378">Hydrolase</keyword>
<dbReference type="EC" id="3.1.3.80" evidence="3"/>
<comment type="catalytic activity">
    <reaction evidence="13">
        <text>(2R)-2,3-bisphosphoglycerate + H2O = (2R)-2-phosphoglycerate + phosphate</text>
        <dbReference type="Rhea" id="RHEA:27381"/>
        <dbReference type="ChEBI" id="CHEBI:15377"/>
        <dbReference type="ChEBI" id="CHEBI:43474"/>
        <dbReference type="ChEBI" id="CHEBI:58248"/>
        <dbReference type="ChEBI" id="CHEBI:58289"/>
        <dbReference type="EC" id="3.1.3.80"/>
    </reaction>
    <physiologicalReaction direction="left-to-right" evidence="13">
        <dbReference type="Rhea" id="RHEA:27382"/>
    </physiologicalReaction>
</comment>
<dbReference type="InterPro" id="IPR000560">
    <property type="entry name" value="His_Pase_clade-2"/>
</dbReference>
<dbReference type="PANTHER" id="PTHR20963:SF8">
    <property type="entry name" value="MULTIPLE INOSITOL POLYPHOSPHATE PHOSPHATASE 1"/>
    <property type="match status" value="1"/>
</dbReference>
<evidence type="ECO:0000256" key="12">
    <source>
        <dbReference type="ARBA" id="ARBA00043691"/>
    </source>
</evidence>
<dbReference type="InterPro" id="IPR029033">
    <property type="entry name" value="His_PPase_superfam"/>
</dbReference>
<dbReference type="Gene3D" id="3.40.50.1240">
    <property type="entry name" value="Phosphoglycerate mutase-like"/>
    <property type="match status" value="1"/>
</dbReference>
<evidence type="ECO:0000256" key="5">
    <source>
        <dbReference type="ARBA" id="ARBA00018097"/>
    </source>
</evidence>
<dbReference type="PANTHER" id="PTHR20963">
    <property type="entry name" value="MULTIPLE INOSITOL POLYPHOSPHATE PHOSPHATASE-RELATED"/>
    <property type="match status" value="1"/>
</dbReference>
<comment type="catalytic activity">
    <reaction evidence="11">
        <text>1D-myo-inositol 1,2,4,5,6-pentakisphosphate + H2O = 1D-myo-inositol 1,2,5,6-tetrakisphosphate + phosphate</text>
        <dbReference type="Rhea" id="RHEA:77115"/>
        <dbReference type="ChEBI" id="CHEBI:15377"/>
        <dbReference type="ChEBI" id="CHEBI:43474"/>
        <dbReference type="ChEBI" id="CHEBI:57798"/>
        <dbReference type="ChEBI" id="CHEBI:195535"/>
        <dbReference type="EC" id="3.1.3.62"/>
    </reaction>
    <physiologicalReaction direction="left-to-right" evidence="11">
        <dbReference type="Rhea" id="RHEA:77116"/>
    </physiologicalReaction>
</comment>
<evidence type="ECO:0000256" key="9">
    <source>
        <dbReference type="ARBA" id="ARBA00031642"/>
    </source>
</evidence>
<sequence length="239" mass="27916">MESSDYNNAYLNYYSKEYREYYDEGPWRNVFNDFRDKSLNPDRFISEIFKSKLPSMLNDKKSFMMDLWSAASIMEASGIDLSLYDIFTEDEIFTLWQIQNLNQYLRKGPSGINNNIALTIAKPMLKNFLQTSLSAIENNNISANLRFAHGESIIPFAALLGIKDASRIESDPLKVHQAWNDYKVSPMSANIQWIFYKNVQGEILVKILHNEREVLIPVHTDLAPYYKWKDVLEYYSNMD</sequence>
<comment type="similarity">
    <text evidence="2">Belongs to the histidine acid phosphatase family. MINPP1 subfamily.</text>
</comment>
<evidence type="ECO:0000256" key="1">
    <source>
        <dbReference type="ARBA" id="ARBA00004370"/>
    </source>
</evidence>
<dbReference type="EC" id="3.1.3.62" evidence="4"/>
<dbReference type="GO" id="GO:0034417">
    <property type="term" value="F:bisphosphoglycerate 3-phosphatase activity"/>
    <property type="evidence" value="ECO:0007669"/>
    <property type="project" value="UniProtKB-EC"/>
</dbReference>
<evidence type="ECO:0000256" key="4">
    <source>
        <dbReference type="ARBA" id="ARBA00013040"/>
    </source>
</evidence>
<evidence type="ECO:0000256" key="13">
    <source>
        <dbReference type="ARBA" id="ARBA00043832"/>
    </source>
</evidence>
<gene>
    <name evidence="14" type="ORF">SDC9_137016</name>
</gene>
<accession>A0A645DKX6</accession>
<dbReference type="EMBL" id="VSSQ01037261">
    <property type="protein sequence ID" value="MPM89901.1"/>
    <property type="molecule type" value="Genomic_DNA"/>
</dbReference>
<evidence type="ECO:0000256" key="10">
    <source>
        <dbReference type="ARBA" id="ARBA00043668"/>
    </source>
</evidence>
<proteinExistence type="inferred from homology"/>
<name>A0A645DKX6_9ZZZZ</name>
<evidence type="ECO:0000256" key="3">
    <source>
        <dbReference type="ARBA" id="ARBA00012976"/>
    </source>
</evidence>
<comment type="caution">
    <text evidence="14">The sequence shown here is derived from an EMBL/GenBank/DDBJ whole genome shotgun (WGS) entry which is preliminary data.</text>
</comment>
<evidence type="ECO:0000256" key="7">
    <source>
        <dbReference type="ARBA" id="ARBA00022801"/>
    </source>
</evidence>
<organism evidence="14">
    <name type="scientific">bioreactor metagenome</name>
    <dbReference type="NCBI Taxonomy" id="1076179"/>
    <lineage>
        <taxon>unclassified sequences</taxon>
        <taxon>metagenomes</taxon>
        <taxon>ecological metagenomes</taxon>
    </lineage>
</organism>